<proteinExistence type="predicted"/>
<protein>
    <submittedName>
        <fullName evidence="1">Uncharacterized protein</fullName>
    </submittedName>
</protein>
<evidence type="ECO:0000313" key="1">
    <source>
        <dbReference type="EMBL" id="ROR76023.1"/>
    </source>
</evidence>
<dbReference type="RefSeq" id="WP_085514194.1">
    <property type="nucleotide sequence ID" value="NZ_FXAP01000007.1"/>
</dbReference>
<dbReference type="AlphaFoldDB" id="A0A3N2BL63"/>
<dbReference type="Proteomes" id="UP000266915">
    <property type="component" value="Unassembled WGS sequence"/>
</dbReference>
<gene>
    <name evidence="1" type="ORF">EDD42_3975</name>
</gene>
<keyword evidence="2" id="KW-1185">Reference proteome</keyword>
<dbReference type="EMBL" id="RKHL01000002">
    <property type="protein sequence ID" value="ROR76023.1"/>
    <property type="molecule type" value="Genomic_DNA"/>
</dbReference>
<evidence type="ECO:0000313" key="2">
    <source>
        <dbReference type="Proteomes" id="UP000266915"/>
    </source>
</evidence>
<organism evidence="1 2">
    <name type="scientific">Plantibacter flavus</name>
    <dbReference type="NCBI Taxonomy" id="150123"/>
    <lineage>
        <taxon>Bacteria</taxon>
        <taxon>Bacillati</taxon>
        <taxon>Actinomycetota</taxon>
        <taxon>Actinomycetes</taxon>
        <taxon>Micrococcales</taxon>
        <taxon>Microbacteriaceae</taxon>
        <taxon>Plantibacter</taxon>
    </lineage>
</organism>
<accession>A0A3N2BL63</accession>
<name>A0A3N2BL63_9MICO</name>
<comment type="caution">
    <text evidence="1">The sequence shown here is derived from an EMBL/GenBank/DDBJ whole genome shotgun (WGS) entry which is preliminary data.</text>
</comment>
<reference evidence="1 2" key="1">
    <citation type="submission" date="2018-11" db="EMBL/GenBank/DDBJ databases">
        <title>Sequencing the genomes of 1000 actinobacteria strains.</title>
        <authorList>
            <person name="Klenk H.-P."/>
        </authorList>
    </citation>
    <scope>NUCLEOTIDE SEQUENCE [LARGE SCALE GENOMIC DNA]</scope>
    <source>
        <strain evidence="1 2">DSM 14012</strain>
    </source>
</reference>
<sequence length="355" mass="36175">MGIPAERLREGQQVLVRGNISFSRLASLVEGEALARSIEQAKSRGSLYPTKVPHTTINIVNARVVPGDPTNPTLEEQFVNEKIFPVKKGENAGKPGFGLDSKSTYLPTILEPDPEHEGQYRQVVLERDLASGLDVTIVINIFKNGDFEKRGLGLQQVVLHEELRYFASGVSAAQLAARGIVVHGDVKPVTGVAAGPVAGAAAPQAAVAAAPVEYPANTVADPRGYAAPMPGAQGTFPAPAAQSFPVSAPLVQTAPAAQAFPQAAPAAALAAQQFPVSAPVQAPAPAAATVAAPVESPEETIARLQQQLAEQAAAQNGSGGASAFDAAAPAAAPTAVGGSSPWDVAGLVGAGSYQG</sequence>